<evidence type="ECO:0000259" key="5">
    <source>
        <dbReference type="Pfam" id="PF18052"/>
    </source>
</evidence>
<dbReference type="EMBL" id="JAVXUP010001609">
    <property type="protein sequence ID" value="KAK3009797.1"/>
    <property type="molecule type" value="Genomic_DNA"/>
</dbReference>
<accession>A0AA89AP55</accession>
<dbReference type="Proteomes" id="UP001188597">
    <property type="component" value="Unassembled WGS sequence"/>
</dbReference>
<proteinExistence type="predicted"/>
<keyword evidence="4" id="KW-0175">Coiled coil</keyword>
<keyword evidence="1" id="KW-0677">Repeat</keyword>
<protein>
    <recommendedName>
        <fullName evidence="5">Disease resistance N-terminal domain-containing protein</fullName>
    </recommendedName>
</protein>
<reference evidence="6" key="1">
    <citation type="submission" date="2022-12" db="EMBL/GenBank/DDBJ databases">
        <title>Draft genome assemblies for two species of Escallonia (Escalloniales).</title>
        <authorList>
            <person name="Chanderbali A."/>
            <person name="Dervinis C."/>
            <person name="Anghel I."/>
            <person name="Soltis D."/>
            <person name="Soltis P."/>
            <person name="Zapata F."/>
        </authorList>
    </citation>
    <scope>NUCLEOTIDE SEQUENCE</scope>
    <source>
        <strain evidence="6">UCBG64.0493</strain>
        <tissue evidence="6">Leaf</tissue>
    </source>
</reference>
<evidence type="ECO:0000256" key="1">
    <source>
        <dbReference type="ARBA" id="ARBA00022737"/>
    </source>
</evidence>
<evidence type="ECO:0000313" key="7">
    <source>
        <dbReference type="Proteomes" id="UP001188597"/>
    </source>
</evidence>
<dbReference type="GO" id="GO:0006952">
    <property type="term" value="P:defense response"/>
    <property type="evidence" value="ECO:0007669"/>
    <property type="project" value="UniProtKB-KW"/>
</dbReference>
<feature type="domain" description="Disease resistance N-terminal" evidence="5">
    <location>
        <begin position="9"/>
        <end position="96"/>
    </location>
</feature>
<keyword evidence="7" id="KW-1185">Reference proteome</keyword>
<dbReference type="InterPro" id="IPR041118">
    <property type="entry name" value="Rx_N"/>
</dbReference>
<keyword evidence="2" id="KW-0547">Nucleotide-binding</keyword>
<evidence type="ECO:0000256" key="3">
    <source>
        <dbReference type="ARBA" id="ARBA00022821"/>
    </source>
</evidence>
<feature type="coiled-coil region" evidence="4">
    <location>
        <begin position="67"/>
        <end position="106"/>
    </location>
</feature>
<comment type="caution">
    <text evidence="6">The sequence shown here is derived from an EMBL/GenBank/DDBJ whole genome shotgun (WGS) entry which is preliminary data.</text>
</comment>
<evidence type="ECO:0000313" key="6">
    <source>
        <dbReference type="EMBL" id="KAK3009797.1"/>
    </source>
</evidence>
<sequence length="115" mass="13262">MGETFLFGFVEEVCKKLMSLAVQEFQLQVWDVKDECRRLLETASAIEAVLLDAEERQVHSHSERLWLKKLQDVMDDIGNVVDDMEIEALRRRVDAMSNENEIMKKGLQPIGILAK</sequence>
<dbReference type="GO" id="GO:0000166">
    <property type="term" value="F:nucleotide binding"/>
    <property type="evidence" value="ECO:0007669"/>
    <property type="project" value="UniProtKB-KW"/>
</dbReference>
<evidence type="ECO:0000256" key="2">
    <source>
        <dbReference type="ARBA" id="ARBA00022741"/>
    </source>
</evidence>
<dbReference type="Gene3D" id="1.20.5.4130">
    <property type="match status" value="1"/>
</dbReference>
<dbReference type="Pfam" id="PF18052">
    <property type="entry name" value="Rx_N"/>
    <property type="match status" value="1"/>
</dbReference>
<evidence type="ECO:0000256" key="4">
    <source>
        <dbReference type="SAM" id="Coils"/>
    </source>
</evidence>
<gene>
    <name evidence="6" type="ORF">RJ639_015160</name>
</gene>
<keyword evidence="3" id="KW-0611">Plant defense</keyword>
<organism evidence="6 7">
    <name type="scientific">Escallonia herrerae</name>
    <dbReference type="NCBI Taxonomy" id="1293975"/>
    <lineage>
        <taxon>Eukaryota</taxon>
        <taxon>Viridiplantae</taxon>
        <taxon>Streptophyta</taxon>
        <taxon>Embryophyta</taxon>
        <taxon>Tracheophyta</taxon>
        <taxon>Spermatophyta</taxon>
        <taxon>Magnoliopsida</taxon>
        <taxon>eudicotyledons</taxon>
        <taxon>Gunneridae</taxon>
        <taxon>Pentapetalae</taxon>
        <taxon>asterids</taxon>
        <taxon>campanulids</taxon>
        <taxon>Escalloniales</taxon>
        <taxon>Escalloniaceae</taxon>
        <taxon>Escallonia</taxon>
    </lineage>
</organism>
<dbReference type="AlphaFoldDB" id="A0AA89AP55"/>
<name>A0AA89AP55_9ASTE</name>